<dbReference type="CDD" id="cd02142">
    <property type="entry name" value="McbC_SagB-like_oxidoreductase"/>
    <property type="match status" value="1"/>
</dbReference>
<organism evidence="1 2">
    <name type="scientific">Lysinibacillus sphaericus</name>
    <name type="common">Bacillus sphaericus</name>
    <dbReference type="NCBI Taxonomy" id="1421"/>
    <lineage>
        <taxon>Bacteria</taxon>
        <taxon>Bacillati</taxon>
        <taxon>Bacillota</taxon>
        <taxon>Bacilli</taxon>
        <taxon>Bacillales</taxon>
        <taxon>Bacillaceae</taxon>
        <taxon>Lysinibacillus</taxon>
    </lineage>
</organism>
<proteinExistence type="predicted"/>
<accession>A0A2S5D092</accession>
<evidence type="ECO:0000313" key="2">
    <source>
        <dbReference type="Proteomes" id="UP000237319"/>
    </source>
</evidence>
<dbReference type="PANTHER" id="PTHR43745:SF2">
    <property type="entry name" value="NITROREDUCTASE MJ1384-RELATED"/>
    <property type="match status" value="1"/>
</dbReference>
<keyword evidence="2" id="KW-1185">Reference proteome</keyword>
<dbReference type="GO" id="GO:0016491">
    <property type="term" value="F:oxidoreductase activity"/>
    <property type="evidence" value="ECO:0007669"/>
    <property type="project" value="InterPro"/>
</dbReference>
<evidence type="ECO:0000313" key="1">
    <source>
        <dbReference type="EMBL" id="POZ56499.1"/>
    </source>
</evidence>
<dbReference type="RefSeq" id="WP_103976606.1">
    <property type="nucleotide sequence ID" value="NZ_PGLV01000001.1"/>
</dbReference>
<sequence length="648" mass="75620">MFDITKQNTIKTNCYLIMIQSKLYAPSYSGAGKWVIYNTDTNKALLAVGKDKLPDIIPILTEFSRNRKTNIHINESVIERLLSEKLLNNNDLSPYLKSSPNFIELYNNSVFNFPFRDYHDPKWLENDNNTMSYYSKLWKHPPMFTKRTGSKIFLNEINKENLDSKDSSLDLKFISLLLKTVFGPFDTIKSYPVDSFRRTSPSGGAKHPTEAVVFLNKDFNNIKKGAYIYDVKEHALIKDDHLENSIYRDSYHDSVSILIRSKVERSMWRYREIRSYRAILLDAGHIVETIRQVCEYNGLYTKVDSTLISKDETNFKWLEEPHLCIIHISSKATPEKLPCYKIEENKKSRDSIPSNYMTNPAIYFTFEEGGLICNTLWPDYKKAKISFKEFEVLTHCLPSRRGDRDNSEKGINRKFFIKKLQLDKLIRLNSLLPEKTAKLFYNDLSPWIQHNWYLNFLVHCATHNSLNSQNKNVFRNDVVVKKPTNLFKRKTCRNFTVKEISLEKFNQLLKSAIPSDEKDDTELIINVKNVENLESGLYRFKNNEFYKLGVMLSDTEVRSLVIGQEWAGSGAIDIWVKKVINFQKKYEYELEIITLGSISQRICIACTELDLGVFMTPAIKDIETNQMLKFGDTKQNIFYYHTVGYERE</sequence>
<gene>
    <name evidence="1" type="ORF">LYSIN_01282</name>
</gene>
<dbReference type="PANTHER" id="PTHR43745">
    <property type="entry name" value="NITROREDUCTASE MJ1384-RELATED"/>
    <property type="match status" value="1"/>
</dbReference>
<dbReference type="EMBL" id="PGLV01000001">
    <property type="protein sequence ID" value="POZ56499.1"/>
    <property type="molecule type" value="Genomic_DNA"/>
</dbReference>
<dbReference type="InterPro" id="IPR052544">
    <property type="entry name" value="Bacteriocin_Proc_Enz"/>
</dbReference>
<dbReference type="Gene3D" id="3.40.109.10">
    <property type="entry name" value="NADH Oxidase"/>
    <property type="match status" value="2"/>
</dbReference>
<dbReference type="Proteomes" id="UP000237319">
    <property type="component" value="Unassembled WGS sequence"/>
</dbReference>
<reference evidence="1 2" key="1">
    <citation type="submission" date="2017-11" db="EMBL/GenBank/DDBJ databases">
        <title>Genome sequence of Lysinibacillus sphaericus, a lignin-degrading bacteria isolated from municipal solid waste soil.</title>
        <authorList>
            <person name="Persinoti G.F."/>
            <person name="Paixao D.A."/>
            <person name="Bugg T.D."/>
            <person name="Squina F.M."/>
        </authorList>
    </citation>
    <scope>NUCLEOTIDE SEQUENCE [LARGE SCALE GENOMIC DNA]</scope>
    <source>
        <strain evidence="1 2">A1</strain>
    </source>
</reference>
<comment type="caution">
    <text evidence="1">The sequence shown here is derived from an EMBL/GenBank/DDBJ whole genome shotgun (WGS) entry which is preliminary data.</text>
</comment>
<dbReference type="InterPro" id="IPR000415">
    <property type="entry name" value="Nitroreductase-like"/>
</dbReference>
<evidence type="ECO:0008006" key="3">
    <source>
        <dbReference type="Google" id="ProtNLM"/>
    </source>
</evidence>
<name>A0A2S5D092_LYSSH</name>
<protein>
    <recommendedName>
        <fullName evidence="3">Nitroreductase domain-containing protein</fullName>
    </recommendedName>
</protein>
<dbReference type="AlphaFoldDB" id="A0A2S5D092"/>